<dbReference type="CDD" id="cd00009">
    <property type="entry name" value="AAA"/>
    <property type="match status" value="1"/>
</dbReference>
<dbReference type="Proteomes" id="UP000309215">
    <property type="component" value="Unassembled WGS sequence"/>
</dbReference>
<evidence type="ECO:0000313" key="8">
    <source>
        <dbReference type="EMBL" id="TKD03369.1"/>
    </source>
</evidence>
<dbReference type="InterPro" id="IPR002078">
    <property type="entry name" value="Sigma_54_int"/>
</dbReference>
<dbReference type="Pfam" id="PF00158">
    <property type="entry name" value="Sigma54_activat"/>
    <property type="match status" value="1"/>
</dbReference>
<proteinExistence type="predicted"/>
<dbReference type="PROSITE" id="PS00675">
    <property type="entry name" value="SIGMA54_INTERACT_1"/>
    <property type="match status" value="1"/>
</dbReference>
<feature type="region of interest" description="Disordered" evidence="5">
    <location>
        <begin position="62"/>
        <end position="81"/>
    </location>
</feature>
<dbReference type="Pfam" id="PF25601">
    <property type="entry name" value="AAA_lid_14"/>
    <property type="match status" value="1"/>
</dbReference>
<dbReference type="GO" id="GO:0043565">
    <property type="term" value="F:sequence-specific DNA binding"/>
    <property type="evidence" value="ECO:0007669"/>
    <property type="project" value="InterPro"/>
</dbReference>
<dbReference type="InterPro" id="IPR025662">
    <property type="entry name" value="Sigma_54_int_dom_ATP-bd_1"/>
</dbReference>
<dbReference type="Gene3D" id="2.60.200.20">
    <property type="match status" value="1"/>
</dbReference>
<dbReference type="Pfam" id="PF02954">
    <property type="entry name" value="HTH_8"/>
    <property type="match status" value="1"/>
</dbReference>
<dbReference type="PROSITE" id="PS50045">
    <property type="entry name" value="SIGMA54_INTERACT_4"/>
    <property type="match status" value="1"/>
</dbReference>
<protein>
    <submittedName>
        <fullName evidence="8">FHA domain-containing protein</fullName>
    </submittedName>
</protein>
<dbReference type="InterPro" id="IPR000253">
    <property type="entry name" value="FHA_dom"/>
</dbReference>
<dbReference type="SUPFAM" id="SSF46689">
    <property type="entry name" value="Homeodomain-like"/>
    <property type="match status" value="1"/>
</dbReference>
<dbReference type="Gene3D" id="3.40.50.300">
    <property type="entry name" value="P-loop containing nucleotide triphosphate hydrolases"/>
    <property type="match status" value="1"/>
</dbReference>
<dbReference type="CDD" id="cd00060">
    <property type="entry name" value="FHA"/>
    <property type="match status" value="1"/>
</dbReference>
<evidence type="ECO:0000259" key="6">
    <source>
        <dbReference type="PROSITE" id="PS50006"/>
    </source>
</evidence>
<accession>A0A4U1J7K8</accession>
<dbReference type="AlphaFoldDB" id="A0A4U1J7K8"/>
<dbReference type="EMBL" id="SSMQ01000029">
    <property type="protein sequence ID" value="TKD03369.1"/>
    <property type="molecule type" value="Genomic_DNA"/>
</dbReference>
<keyword evidence="3" id="KW-0805">Transcription regulation</keyword>
<feature type="domain" description="Sigma-54 factor interaction" evidence="7">
    <location>
        <begin position="344"/>
        <end position="566"/>
    </location>
</feature>
<sequence length="655" mass="71572">MALVPVVTLVRDEHLACSSGTFARRRRGAHAHPARGDAEVRHEKLTCMAGFCRIRHAAMTTKKNNDVPDQTSTEPMPPGAPAAPPLSFGVQLVFFTRDGVERAQLAPGKPLVVGRGQEANLPIYEAQLSYTHAKFTLHEDGVLVEDLESRNGVWHAGQQVPSAKLVPGDEIYLATVIVRVFALGMIAEPNLVEEPTFRRQLEEELRRTRFSGRSLGVLAVSPGEKEAAEGSRGTWVTRLEQHLRERIHRIYLYVPNIALILLPEIDAAEAQRVARSIAAGAPPAIGPRCVGMALHPGDASKADKLIEVARQNLRRARPGEPALGTQAGSDGGEGDEPPIFGEKMGEALHIIKQASRARVPVLLLGETGTGKEVLAKRLHDSGPRSKKPFIAINCGALPGTLITSELFGHVKGAFTGADKDTKGAFRDVDGGTLFLDEIGDLAPDAQKALLRVLQEGVVTPVGSTNSHHVDVRIVAATHKNLQAMIEDGSFRRDLYHRLNTAVVEIPPLRERQDEIEPLAQRFLTKANRENGRSIQGFSPEAKARLFAYNWLGNVRELKSAVDWAVIIAEADLIQPEDLPKAVRLAQPEPATPSVGGLKAETEQLTQQFGTQRILAVLQETNWNRRKAAEKLGIPYPTLLRRMREYGIKPPKLEDS</sequence>
<dbReference type="FunFam" id="3.40.50.300:FF:000006">
    <property type="entry name" value="DNA-binding transcriptional regulator NtrC"/>
    <property type="match status" value="1"/>
</dbReference>
<dbReference type="SMART" id="SM00382">
    <property type="entry name" value="AAA"/>
    <property type="match status" value="1"/>
</dbReference>
<dbReference type="Gene3D" id="1.10.8.60">
    <property type="match status" value="1"/>
</dbReference>
<dbReference type="InterPro" id="IPR002197">
    <property type="entry name" value="HTH_Fis"/>
</dbReference>
<evidence type="ECO:0000256" key="3">
    <source>
        <dbReference type="ARBA" id="ARBA00023015"/>
    </source>
</evidence>
<keyword evidence="1" id="KW-0547">Nucleotide-binding</keyword>
<dbReference type="InterPro" id="IPR058031">
    <property type="entry name" value="AAA_lid_NorR"/>
</dbReference>
<evidence type="ECO:0000256" key="4">
    <source>
        <dbReference type="ARBA" id="ARBA00023163"/>
    </source>
</evidence>
<dbReference type="SMART" id="SM00240">
    <property type="entry name" value="FHA"/>
    <property type="match status" value="1"/>
</dbReference>
<feature type="domain" description="FHA" evidence="6">
    <location>
        <begin position="111"/>
        <end position="160"/>
    </location>
</feature>
<keyword evidence="9" id="KW-1185">Reference proteome</keyword>
<evidence type="ECO:0000256" key="1">
    <source>
        <dbReference type="ARBA" id="ARBA00022741"/>
    </source>
</evidence>
<evidence type="ECO:0000256" key="5">
    <source>
        <dbReference type="SAM" id="MobiDB-lite"/>
    </source>
</evidence>
<dbReference type="GO" id="GO:0005524">
    <property type="term" value="F:ATP binding"/>
    <property type="evidence" value="ECO:0007669"/>
    <property type="project" value="UniProtKB-KW"/>
</dbReference>
<dbReference type="OrthoDB" id="5481316at2"/>
<evidence type="ECO:0000259" key="7">
    <source>
        <dbReference type="PROSITE" id="PS50045"/>
    </source>
</evidence>
<dbReference type="GO" id="GO:0006355">
    <property type="term" value="P:regulation of DNA-templated transcription"/>
    <property type="evidence" value="ECO:0007669"/>
    <property type="project" value="InterPro"/>
</dbReference>
<name>A0A4U1J7K8_9BACT</name>
<dbReference type="PRINTS" id="PR01590">
    <property type="entry name" value="HTHFIS"/>
</dbReference>
<dbReference type="Gene3D" id="1.10.10.60">
    <property type="entry name" value="Homeodomain-like"/>
    <property type="match status" value="1"/>
</dbReference>
<dbReference type="SUPFAM" id="SSF52540">
    <property type="entry name" value="P-loop containing nucleoside triphosphate hydrolases"/>
    <property type="match status" value="1"/>
</dbReference>
<keyword evidence="2" id="KW-0067">ATP-binding</keyword>
<dbReference type="InterPro" id="IPR008984">
    <property type="entry name" value="SMAD_FHA_dom_sf"/>
</dbReference>
<gene>
    <name evidence="8" type="ORF">E8A74_25705</name>
</gene>
<evidence type="ECO:0000256" key="2">
    <source>
        <dbReference type="ARBA" id="ARBA00022840"/>
    </source>
</evidence>
<dbReference type="PROSITE" id="PS50006">
    <property type="entry name" value="FHA_DOMAIN"/>
    <property type="match status" value="1"/>
</dbReference>
<reference evidence="8 9" key="1">
    <citation type="submission" date="2019-04" db="EMBL/GenBank/DDBJ databases">
        <authorList>
            <person name="Li Y."/>
            <person name="Wang J."/>
        </authorList>
    </citation>
    <scope>NUCLEOTIDE SEQUENCE [LARGE SCALE GENOMIC DNA]</scope>
    <source>
        <strain evidence="8 9">DSM 14668</strain>
    </source>
</reference>
<dbReference type="SUPFAM" id="SSF49879">
    <property type="entry name" value="SMAD/FHA domain"/>
    <property type="match status" value="1"/>
</dbReference>
<dbReference type="InterPro" id="IPR009057">
    <property type="entry name" value="Homeodomain-like_sf"/>
</dbReference>
<dbReference type="InterPro" id="IPR003593">
    <property type="entry name" value="AAA+_ATPase"/>
</dbReference>
<dbReference type="PANTHER" id="PTHR32071">
    <property type="entry name" value="TRANSCRIPTIONAL REGULATORY PROTEIN"/>
    <property type="match status" value="1"/>
</dbReference>
<dbReference type="InterPro" id="IPR027417">
    <property type="entry name" value="P-loop_NTPase"/>
</dbReference>
<evidence type="ECO:0000313" key="9">
    <source>
        <dbReference type="Proteomes" id="UP000309215"/>
    </source>
</evidence>
<organism evidence="8 9">
    <name type="scientific">Polyangium fumosum</name>
    <dbReference type="NCBI Taxonomy" id="889272"/>
    <lineage>
        <taxon>Bacteria</taxon>
        <taxon>Pseudomonadati</taxon>
        <taxon>Myxococcota</taxon>
        <taxon>Polyangia</taxon>
        <taxon>Polyangiales</taxon>
        <taxon>Polyangiaceae</taxon>
        <taxon>Polyangium</taxon>
    </lineage>
</organism>
<keyword evidence="4" id="KW-0804">Transcription</keyword>
<feature type="region of interest" description="Disordered" evidence="5">
    <location>
        <begin position="316"/>
        <end position="339"/>
    </location>
</feature>
<dbReference type="Pfam" id="PF00498">
    <property type="entry name" value="FHA"/>
    <property type="match status" value="1"/>
</dbReference>
<comment type="caution">
    <text evidence="8">The sequence shown here is derived from an EMBL/GenBank/DDBJ whole genome shotgun (WGS) entry which is preliminary data.</text>
</comment>